<reference evidence="1" key="1">
    <citation type="submission" date="2020-06" db="EMBL/GenBank/DDBJ databases">
        <authorList>
            <person name="Li T."/>
            <person name="Hu X."/>
            <person name="Zhang T."/>
            <person name="Song X."/>
            <person name="Zhang H."/>
            <person name="Dai N."/>
            <person name="Sheng W."/>
            <person name="Hou X."/>
            <person name="Wei L."/>
        </authorList>
    </citation>
    <scope>NUCLEOTIDE SEQUENCE</scope>
    <source>
        <strain evidence="1">3651</strain>
        <tissue evidence="1">Leaf</tissue>
    </source>
</reference>
<evidence type="ECO:0000313" key="1">
    <source>
        <dbReference type="EMBL" id="KAK4441731.1"/>
    </source>
</evidence>
<proteinExistence type="predicted"/>
<dbReference type="EMBL" id="JACGWO010000001">
    <property type="protein sequence ID" value="KAK4441731.1"/>
    <property type="molecule type" value="Genomic_DNA"/>
</dbReference>
<comment type="caution">
    <text evidence="1">The sequence shown here is derived from an EMBL/GenBank/DDBJ whole genome shotgun (WGS) entry which is preliminary data.</text>
</comment>
<keyword evidence="2" id="KW-1185">Reference proteome</keyword>
<reference evidence="1" key="2">
    <citation type="journal article" date="2024" name="Plant">
        <title>Genomic evolution and insights into agronomic trait innovations of Sesamum species.</title>
        <authorList>
            <person name="Miao H."/>
            <person name="Wang L."/>
            <person name="Qu L."/>
            <person name="Liu H."/>
            <person name="Sun Y."/>
            <person name="Le M."/>
            <person name="Wang Q."/>
            <person name="Wei S."/>
            <person name="Zheng Y."/>
            <person name="Lin W."/>
            <person name="Duan Y."/>
            <person name="Cao H."/>
            <person name="Xiong S."/>
            <person name="Wang X."/>
            <person name="Wei L."/>
            <person name="Li C."/>
            <person name="Ma Q."/>
            <person name="Ju M."/>
            <person name="Zhao R."/>
            <person name="Li G."/>
            <person name="Mu C."/>
            <person name="Tian Q."/>
            <person name="Mei H."/>
            <person name="Zhang T."/>
            <person name="Gao T."/>
            <person name="Zhang H."/>
        </authorList>
    </citation>
    <scope>NUCLEOTIDE SEQUENCE</scope>
    <source>
        <strain evidence="1">3651</strain>
    </source>
</reference>
<gene>
    <name evidence="1" type="ORF">Salat_0508000</name>
</gene>
<organism evidence="1 2">
    <name type="scientific">Sesamum alatum</name>
    <dbReference type="NCBI Taxonomy" id="300844"/>
    <lineage>
        <taxon>Eukaryota</taxon>
        <taxon>Viridiplantae</taxon>
        <taxon>Streptophyta</taxon>
        <taxon>Embryophyta</taxon>
        <taxon>Tracheophyta</taxon>
        <taxon>Spermatophyta</taxon>
        <taxon>Magnoliopsida</taxon>
        <taxon>eudicotyledons</taxon>
        <taxon>Gunneridae</taxon>
        <taxon>Pentapetalae</taxon>
        <taxon>asterids</taxon>
        <taxon>lamiids</taxon>
        <taxon>Lamiales</taxon>
        <taxon>Pedaliaceae</taxon>
        <taxon>Sesamum</taxon>
    </lineage>
</organism>
<protein>
    <submittedName>
        <fullName evidence="1">Uncharacterized protein</fullName>
    </submittedName>
</protein>
<dbReference type="Proteomes" id="UP001293254">
    <property type="component" value="Unassembled WGS sequence"/>
</dbReference>
<evidence type="ECO:0000313" key="2">
    <source>
        <dbReference type="Proteomes" id="UP001293254"/>
    </source>
</evidence>
<dbReference type="AlphaFoldDB" id="A0AAE1Z4E4"/>
<sequence length="163" mass="18596">MGNTFVSALVANLPPPSDGEMPQLNLGALVETQCAVDKCWGTRLAYRYCVERVRHLRKRHAMFGWLIKQPGVIWISEWHQLWADDVMTPLLKLFRSKPFALAYRWRAEPKWNELKLFFGQPENEDDEPTDGVTHNGNNIHLTGHAEVSMSALKYDDSTGSSLN</sequence>
<name>A0AAE1Z4E4_9LAMI</name>
<accession>A0AAE1Z4E4</accession>